<protein>
    <submittedName>
        <fullName evidence="1">Uncharacterized protein</fullName>
    </submittedName>
</protein>
<accession>A0A4R5TT24</accession>
<dbReference type="Proteomes" id="UP000294796">
    <property type="component" value="Unassembled WGS sequence"/>
</dbReference>
<organism evidence="1 2">
    <name type="scientific">Luteimonas aestuarii</name>
    <dbReference type="NCBI Taxonomy" id="453837"/>
    <lineage>
        <taxon>Bacteria</taxon>
        <taxon>Pseudomonadati</taxon>
        <taxon>Pseudomonadota</taxon>
        <taxon>Gammaproteobacteria</taxon>
        <taxon>Lysobacterales</taxon>
        <taxon>Lysobacteraceae</taxon>
        <taxon>Luteimonas</taxon>
    </lineage>
</organism>
<reference evidence="1 2" key="1">
    <citation type="submission" date="2019-03" db="EMBL/GenBank/DDBJ databases">
        <title>Luteimonas zhaokaii sp.nov., isolated from the rectal contents of Plateau pika in Yushu, Qinghai Province, China.</title>
        <authorList>
            <person name="Zhang G."/>
        </authorList>
    </citation>
    <scope>NUCLEOTIDE SEQUENCE [LARGE SCALE GENOMIC DNA]</scope>
    <source>
        <strain evidence="1 2">B9</strain>
    </source>
</reference>
<dbReference type="OrthoDB" id="5976103at2"/>
<keyword evidence="2" id="KW-1185">Reference proteome</keyword>
<proteinExistence type="predicted"/>
<comment type="caution">
    <text evidence="1">The sequence shown here is derived from an EMBL/GenBank/DDBJ whole genome shotgun (WGS) entry which is preliminary data.</text>
</comment>
<evidence type="ECO:0000313" key="2">
    <source>
        <dbReference type="Proteomes" id="UP000294796"/>
    </source>
</evidence>
<evidence type="ECO:0000313" key="1">
    <source>
        <dbReference type="EMBL" id="TDK22489.1"/>
    </source>
</evidence>
<dbReference type="EMBL" id="SMTF01000013">
    <property type="protein sequence ID" value="TDK22489.1"/>
    <property type="molecule type" value="Genomic_DNA"/>
</dbReference>
<name>A0A4R5TT24_9GAMM</name>
<dbReference type="RefSeq" id="WP_133322972.1">
    <property type="nucleotide sequence ID" value="NZ_SMTF01000013.1"/>
</dbReference>
<gene>
    <name evidence="1" type="ORF">E2F46_13570</name>
</gene>
<dbReference type="AlphaFoldDB" id="A0A4R5TT24"/>
<sequence>MNRKLHNTILAFSVTGVMLFVGLVVAEPVLSEQDAVPLDTPALVVEDTLFEQTLDATIDATIEARVRQLDASLAEASDPAEALAMSAGLVAATATEVALQAALSELRKEFATGEHAPQANIETPRAARRGGGSRDVIAVPYFSFARGSRGSRS</sequence>